<dbReference type="CDD" id="cd08984">
    <property type="entry name" value="GH43-like"/>
    <property type="match status" value="1"/>
</dbReference>
<dbReference type="Gene3D" id="2.60.40.10">
    <property type="entry name" value="Immunoglobulins"/>
    <property type="match status" value="1"/>
</dbReference>
<dbReference type="SUPFAM" id="SSF75005">
    <property type="entry name" value="Arabinanase/levansucrase/invertase"/>
    <property type="match status" value="1"/>
</dbReference>
<accession>A0ABP9SF15</accession>
<feature type="region of interest" description="Disordered" evidence="1">
    <location>
        <begin position="34"/>
        <end position="67"/>
    </location>
</feature>
<evidence type="ECO:0000256" key="2">
    <source>
        <dbReference type="SAM" id="SignalP"/>
    </source>
</evidence>
<protein>
    <submittedName>
        <fullName evidence="3">Uncharacterized protein</fullName>
    </submittedName>
</protein>
<dbReference type="Proteomes" id="UP001501570">
    <property type="component" value="Unassembled WGS sequence"/>
</dbReference>
<keyword evidence="4" id="KW-1185">Reference proteome</keyword>
<gene>
    <name evidence="3" type="ORF">GCM10023322_57410</name>
</gene>
<dbReference type="EMBL" id="BAABJQ010000020">
    <property type="protein sequence ID" value="GAA5194027.1"/>
    <property type="molecule type" value="Genomic_DNA"/>
</dbReference>
<proteinExistence type="predicted"/>
<dbReference type="InterPro" id="IPR013783">
    <property type="entry name" value="Ig-like_fold"/>
</dbReference>
<reference evidence="4" key="1">
    <citation type="journal article" date="2019" name="Int. J. Syst. Evol. Microbiol.">
        <title>The Global Catalogue of Microorganisms (GCM) 10K type strain sequencing project: providing services to taxonomists for standard genome sequencing and annotation.</title>
        <authorList>
            <consortium name="The Broad Institute Genomics Platform"/>
            <consortium name="The Broad Institute Genome Sequencing Center for Infectious Disease"/>
            <person name="Wu L."/>
            <person name="Ma J."/>
        </authorList>
    </citation>
    <scope>NUCLEOTIDE SEQUENCE [LARGE SCALE GENOMIC DNA]</scope>
    <source>
        <strain evidence="4">JCM 18304</strain>
    </source>
</reference>
<evidence type="ECO:0000256" key="1">
    <source>
        <dbReference type="SAM" id="MobiDB-lite"/>
    </source>
</evidence>
<dbReference type="Pfam" id="PF17957">
    <property type="entry name" value="Big_7"/>
    <property type="match status" value="1"/>
</dbReference>
<dbReference type="InterPro" id="IPR006311">
    <property type="entry name" value="TAT_signal"/>
</dbReference>
<feature type="chain" id="PRO_5047202165" evidence="2">
    <location>
        <begin position="34"/>
        <end position="461"/>
    </location>
</feature>
<feature type="compositionally biased region" description="Low complexity" evidence="1">
    <location>
        <begin position="34"/>
        <end position="58"/>
    </location>
</feature>
<dbReference type="PROSITE" id="PS51318">
    <property type="entry name" value="TAT"/>
    <property type="match status" value="1"/>
</dbReference>
<evidence type="ECO:0000313" key="4">
    <source>
        <dbReference type="Proteomes" id="UP001501570"/>
    </source>
</evidence>
<dbReference type="Gene3D" id="2.115.10.20">
    <property type="entry name" value="Glycosyl hydrolase domain, family 43"/>
    <property type="match status" value="2"/>
</dbReference>
<sequence>MTGPIPRRRLLQGGAAIGAGTALGLIAAQSANAAPASTSPDSTGAATTAAVTPAATVPNQPPAPLFRDPIFDGASDPTVIYNRQTGEWWMFYTGRRANVAGQGVAWVHGSDIGIASSSDGGRTWLYRGVAEGLSYQPGRNTYWAPEILWDGSKYHMFVVFITGVPINWTTVRTILHYTSDNLWNWEFIGPLTLSSGNVIDPCIYPLPQGSAHRWRMWFKDEGHSSHIYSADSDDLTNWTVNGPVLTNKGQEAPQVFWYDGFYWMGTAGPPINVYRSTDLSTWTIQSTPLLGDPGTRTNDSANGNHPFFLSQGGSAYIVYFTDNAGGPRVSAVQAAPLYVNDGVLSADRNTPFSMNWDPNLTVSLRGGNVGLPGVAFSTPGDGQAVGGQVQIAVQLTGTGLRAYDLRVDGGGLQYQYQPKPGTVTFTLDTTTLTNGRHTLLATATDEFGQKYTVTRPVVVAN</sequence>
<feature type="signal peptide" evidence="2">
    <location>
        <begin position="1"/>
        <end position="33"/>
    </location>
</feature>
<evidence type="ECO:0000313" key="3">
    <source>
        <dbReference type="EMBL" id="GAA5194027.1"/>
    </source>
</evidence>
<dbReference type="RefSeq" id="WP_345634815.1">
    <property type="nucleotide sequence ID" value="NZ_BAABJQ010000020.1"/>
</dbReference>
<comment type="caution">
    <text evidence="3">The sequence shown here is derived from an EMBL/GenBank/DDBJ whole genome shotgun (WGS) entry which is preliminary data.</text>
</comment>
<organism evidence="3 4">
    <name type="scientific">Rugosimonospora acidiphila</name>
    <dbReference type="NCBI Taxonomy" id="556531"/>
    <lineage>
        <taxon>Bacteria</taxon>
        <taxon>Bacillati</taxon>
        <taxon>Actinomycetota</taxon>
        <taxon>Actinomycetes</taxon>
        <taxon>Micromonosporales</taxon>
        <taxon>Micromonosporaceae</taxon>
        <taxon>Rugosimonospora</taxon>
    </lineage>
</organism>
<dbReference type="InterPro" id="IPR023296">
    <property type="entry name" value="Glyco_hydro_beta-prop_sf"/>
</dbReference>
<name>A0ABP9SF15_9ACTN</name>
<keyword evidence="2" id="KW-0732">Signal</keyword>